<dbReference type="AlphaFoldDB" id="A0A9W9Z5B3"/>
<reference evidence="3" key="1">
    <citation type="submission" date="2023-01" db="EMBL/GenBank/DDBJ databases">
        <title>Genome assembly of the deep-sea coral Lophelia pertusa.</title>
        <authorList>
            <person name="Herrera S."/>
            <person name="Cordes E."/>
        </authorList>
    </citation>
    <scope>NUCLEOTIDE SEQUENCE</scope>
    <source>
        <strain evidence="3">USNM1676648</strain>
        <tissue evidence="3">Polyp</tissue>
    </source>
</reference>
<dbReference type="Proteomes" id="UP001163046">
    <property type="component" value="Unassembled WGS sequence"/>
</dbReference>
<dbReference type="SUPFAM" id="SSF56112">
    <property type="entry name" value="Protein kinase-like (PK-like)"/>
    <property type="match status" value="1"/>
</dbReference>
<keyword evidence="1" id="KW-0067">ATP-binding</keyword>
<organism evidence="3 4">
    <name type="scientific">Desmophyllum pertusum</name>
    <dbReference type="NCBI Taxonomy" id="174260"/>
    <lineage>
        <taxon>Eukaryota</taxon>
        <taxon>Metazoa</taxon>
        <taxon>Cnidaria</taxon>
        <taxon>Anthozoa</taxon>
        <taxon>Hexacorallia</taxon>
        <taxon>Scleractinia</taxon>
        <taxon>Caryophylliina</taxon>
        <taxon>Caryophylliidae</taxon>
        <taxon>Desmophyllum</taxon>
    </lineage>
</organism>
<evidence type="ECO:0000256" key="2">
    <source>
        <dbReference type="SAM" id="MobiDB-lite"/>
    </source>
</evidence>
<feature type="region of interest" description="Disordered" evidence="2">
    <location>
        <begin position="42"/>
        <end position="71"/>
    </location>
</feature>
<keyword evidence="1" id="KW-0547">Nucleotide-binding</keyword>
<gene>
    <name evidence="3" type="ORF">OS493_040618</name>
</gene>
<dbReference type="EMBL" id="MU826787">
    <property type="protein sequence ID" value="KAJ7375528.1"/>
    <property type="molecule type" value="Genomic_DNA"/>
</dbReference>
<feature type="compositionally biased region" description="Polar residues" evidence="2">
    <location>
        <begin position="11"/>
        <end position="22"/>
    </location>
</feature>
<feature type="binding site" evidence="1">
    <location>
        <position position="96"/>
    </location>
    <ligand>
        <name>ATP</name>
        <dbReference type="ChEBI" id="CHEBI:30616"/>
    </ligand>
</feature>
<name>A0A9W9Z5B3_9CNID</name>
<evidence type="ECO:0000313" key="4">
    <source>
        <dbReference type="Proteomes" id="UP001163046"/>
    </source>
</evidence>
<dbReference type="GO" id="GO:0005524">
    <property type="term" value="F:ATP binding"/>
    <property type="evidence" value="ECO:0007669"/>
    <property type="project" value="UniProtKB-UniRule"/>
</dbReference>
<dbReference type="InterPro" id="IPR017441">
    <property type="entry name" value="Protein_kinase_ATP_BS"/>
</dbReference>
<proteinExistence type="predicted"/>
<dbReference type="OrthoDB" id="5963884at2759"/>
<feature type="compositionally biased region" description="Basic and acidic residues" evidence="2">
    <location>
        <begin position="1"/>
        <end position="10"/>
    </location>
</feature>
<protein>
    <submittedName>
        <fullName evidence="3">Uncharacterized protein</fullName>
    </submittedName>
</protein>
<feature type="compositionally biased region" description="Polar residues" evidence="2">
    <location>
        <begin position="54"/>
        <end position="63"/>
    </location>
</feature>
<keyword evidence="4" id="KW-1185">Reference proteome</keyword>
<evidence type="ECO:0000256" key="1">
    <source>
        <dbReference type="PROSITE-ProRule" id="PRU10141"/>
    </source>
</evidence>
<feature type="region of interest" description="Disordered" evidence="2">
    <location>
        <begin position="1"/>
        <end position="25"/>
    </location>
</feature>
<accession>A0A9W9Z5B3</accession>
<dbReference type="InterPro" id="IPR011009">
    <property type="entry name" value="Kinase-like_dom_sf"/>
</dbReference>
<comment type="caution">
    <text evidence="3">The sequence shown here is derived from an EMBL/GenBank/DDBJ whole genome shotgun (WGS) entry which is preliminary data.</text>
</comment>
<dbReference type="Gene3D" id="3.30.200.20">
    <property type="entry name" value="Phosphorylase Kinase, domain 1"/>
    <property type="match status" value="1"/>
</dbReference>
<feature type="non-terminal residue" evidence="3">
    <location>
        <position position="115"/>
    </location>
</feature>
<sequence>MTLQQDRETWSESANITSNASVTAREPCPKASIRLRELQSAVSLRRKRPWPSIGASSHETGSSVEKKSPLSANSLGVGAWGKVYEGTFRGCQVAVKQIHELILSPHNRRLFEREM</sequence>
<dbReference type="PROSITE" id="PS00107">
    <property type="entry name" value="PROTEIN_KINASE_ATP"/>
    <property type="match status" value="1"/>
</dbReference>
<evidence type="ECO:0000313" key="3">
    <source>
        <dbReference type="EMBL" id="KAJ7375528.1"/>
    </source>
</evidence>